<dbReference type="Pfam" id="PF14456">
    <property type="entry name" value="alpha-hel2"/>
    <property type="match status" value="1"/>
</dbReference>
<name>A0AB73IL42_9BURK</name>
<comment type="caution">
    <text evidence="2">The sequence shown here is derived from an EMBL/GenBank/DDBJ whole genome shotgun (WGS) entry which is preliminary data.</text>
</comment>
<proteinExistence type="predicted"/>
<reference evidence="2" key="1">
    <citation type="submission" date="2023-07" db="EMBL/GenBank/DDBJ databases">
        <title>Sorghum-associated microbial communities from plants grown in Nebraska, USA.</title>
        <authorList>
            <person name="Schachtman D."/>
        </authorList>
    </citation>
    <scope>NUCLEOTIDE SEQUENCE</scope>
    <source>
        <strain evidence="2">DS1061</strain>
    </source>
</reference>
<accession>A0AB73IL42</accession>
<dbReference type="Proteomes" id="UP001229486">
    <property type="component" value="Unassembled WGS sequence"/>
</dbReference>
<dbReference type="AlphaFoldDB" id="A0AB73IL42"/>
<dbReference type="NCBIfam" id="TIGR03742">
    <property type="entry name" value="PRTRC_F"/>
    <property type="match status" value="1"/>
</dbReference>
<evidence type="ECO:0000256" key="1">
    <source>
        <dbReference type="SAM" id="MobiDB-lite"/>
    </source>
</evidence>
<dbReference type="InterPro" id="IPR022283">
    <property type="entry name" value="PRTRC_protein-F"/>
</dbReference>
<evidence type="ECO:0000313" key="3">
    <source>
        <dbReference type="Proteomes" id="UP001229486"/>
    </source>
</evidence>
<feature type="region of interest" description="Disordered" evidence="1">
    <location>
        <begin position="1"/>
        <end position="31"/>
    </location>
</feature>
<evidence type="ECO:0000313" key="2">
    <source>
        <dbReference type="EMBL" id="MDP9650738.1"/>
    </source>
</evidence>
<organism evidence="2 3">
    <name type="scientific">Paraburkholderia caledonica</name>
    <dbReference type="NCBI Taxonomy" id="134536"/>
    <lineage>
        <taxon>Bacteria</taxon>
        <taxon>Pseudomonadati</taxon>
        <taxon>Pseudomonadota</taxon>
        <taxon>Betaproteobacteria</taxon>
        <taxon>Burkholderiales</taxon>
        <taxon>Burkholderiaceae</taxon>
        <taxon>Paraburkholderia</taxon>
    </lineage>
</organism>
<protein>
    <submittedName>
        <fullName evidence="2">PRTRC genetic system protein F</fullName>
    </submittedName>
</protein>
<dbReference type="EMBL" id="JAURTK010000012">
    <property type="protein sequence ID" value="MDP9650738.1"/>
    <property type="molecule type" value="Genomic_DNA"/>
</dbReference>
<gene>
    <name evidence="2" type="ORF">J2793_006212</name>
</gene>
<sequence length="379" mass="43283">MLFDSRTYGDGFAENAPASREPRRDPVTRRKPSADFLTLPQVVSSVPSMGHVSFQTERSLCDLVAAQFSAGVLAARDVQSYGSAPQAMAQAFTAWLRRQQKQWQALHFQFLLYGREAVEEIVEYQDHGDDFEPDAPLYLAVEFPDDNVFAIGNVDELRMADPRLVPTALRLIAIASGWTVNVRLPHEFLEDFACWYWDGDPTVTDAEVVKELRRSYGRKKIDYQRYLPSVAADQLCPVDMDIFRTRQKERRQRPQPKLSIAALRRLHRTTGGRVSRLALELAELSRLLCDRDTKQAFGFRFMPECVYAACTLIAHDNDYIGQILDDRYNYAAQGSATTYYGFIPFANEPEAIRKQYARWTKGIRLLSQLDRVLALLIKP</sequence>
<dbReference type="RefSeq" id="WP_392395546.1">
    <property type="nucleotide sequence ID" value="NZ_JAURTK010000012.1"/>
</dbReference>